<evidence type="ECO:0000313" key="6">
    <source>
        <dbReference type="EMBL" id="CCL98234.1"/>
    </source>
</evidence>
<dbReference type="SUPFAM" id="SSF49899">
    <property type="entry name" value="Concanavalin A-like lectins/glucanases"/>
    <property type="match status" value="1"/>
</dbReference>
<evidence type="ECO:0000256" key="1">
    <source>
        <dbReference type="ARBA" id="ARBA00022729"/>
    </source>
</evidence>
<dbReference type="InParanoid" id="J7S5U7"/>
<feature type="chain" id="PRO_5003796580" description="GH16 domain-containing protein" evidence="4">
    <location>
        <begin position="27"/>
        <end position="375"/>
    </location>
</feature>
<dbReference type="InterPro" id="IPR013320">
    <property type="entry name" value="ConA-like_dom_sf"/>
</dbReference>
<keyword evidence="7" id="KW-1185">Reference proteome</keyword>
<dbReference type="EMBL" id="HE796872">
    <property type="protein sequence ID" value="CCL98234.1"/>
    <property type="molecule type" value="Genomic_DNA"/>
</dbReference>
<dbReference type="GO" id="GO:0031505">
    <property type="term" value="P:fungal-type cell wall organization"/>
    <property type="evidence" value="ECO:0007669"/>
    <property type="project" value="TreeGrafter"/>
</dbReference>
<dbReference type="GeneID" id="24093145"/>
<evidence type="ECO:0000256" key="3">
    <source>
        <dbReference type="ARBA" id="ARBA00023295"/>
    </source>
</evidence>
<dbReference type="PROSITE" id="PS51762">
    <property type="entry name" value="GH16_2"/>
    <property type="match status" value="1"/>
</dbReference>
<dbReference type="Pfam" id="PF00722">
    <property type="entry name" value="Glyco_hydro_16"/>
    <property type="match status" value="1"/>
</dbReference>
<evidence type="ECO:0000256" key="2">
    <source>
        <dbReference type="ARBA" id="ARBA00022801"/>
    </source>
</evidence>
<feature type="signal peptide" evidence="4">
    <location>
        <begin position="1"/>
        <end position="26"/>
    </location>
</feature>
<proteinExistence type="predicted"/>
<dbReference type="HOGENOM" id="CLU_040459_1_0_1"/>
<name>J7S5U7_9APHY</name>
<dbReference type="Proteomes" id="UP000006352">
    <property type="component" value="Unassembled WGS sequence"/>
</dbReference>
<dbReference type="GO" id="GO:0005975">
    <property type="term" value="P:carbohydrate metabolic process"/>
    <property type="evidence" value="ECO:0007669"/>
    <property type="project" value="InterPro"/>
</dbReference>
<dbReference type="STRING" id="599839.J7S5U7"/>
<sequence length="375" mass="40546">MLPSSRPLATLASLAAFASLFLGSSAQDTCNATSHCGTESPCCSPYGYCGSGPDFCFGGCDPVASYSLTSCMPEPLCENTNITFSSFDRILMNQTNYNGNASAYDFILNQGSVQNTTAGELVMILTEENGGTRLSSTRYVHYGQITARIKTGRWGGVVTAFITMSDIKDEIDWEWPGNQTSQAQSNYFWQGFIPAQTAGQTTGNLTDTYSNYHDYTINWQPDQLEWIIDGNVVRTLTKASVTNNATSISYYPETPSRIELSLWPAGISSEPTGTVEWAGGMINWNDPDYVSAGHFYAYVDSVSITCNPPTPPGPNDTSYVYGSNTTTFEPAINYSNESTIVTSGAWGSLSAIRADSFKWGMLVSVGAVVLGTTLF</sequence>
<evidence type="ECO:0000259" key="5">
    <source>
        <dbReference type="PROSITE" id="PS51762"/>
    </source>
</evidence>
<dbReference type="GO" id="GO:0016757">
    <property type="term" value="F:glycosyltransferase activity"/>
    <property type="evidence" value="ECO:0007669"/>
    <property type="project" value="TreeGrafter"/>
</dbReference>
<dbReference type="GO" id="GO:0008061">
    <property type="term" value="F:chitin binding"/>
    <property type="evidence" value="ECO:0007669"/>
    <property type="project" value="InterPro"/>
</dbReference>
<feature type="domain" description="GH16" evidence="5">
    <location>
        <begin position="67"/>
        <end position="286"/>
    </location>
</feature>
<organism evidence="6 7">
    <name type="scientific">Fibroporia radiculosa</name>
    <dbReference type="NCBI Taxonomy" id="599839"/>
    <lineage>
        <taxon>Eukaryota</taxon>
        <taxon>Fungi</taxon>
        <taxon>Dikarya</taxon>
        <taxon>Basidiomycota</taxon>
        <taxon>Agaricomycotina</taxon>
        <taxon>Agaricomycetes</taxon>
        <taxon>Polyporales</taxon>
        <taxon>Fibroporiaceae</taxon>
        <taxon>Fibroporia</taxon>
    </lineage>
</organism>
<dbReference type="InterPro" id="IPR018371">
    <property type="entry name" value="Chitin-binding_1_CS"/>
</dbReference>
<dbReference type="RefSeq" id="XP_012177517.1">
    <property type="nucleotide sequence ID" value="XM_012322127.1"/>
</dbReference>
<dbReference type="PANTHER" id="PTHR10963:SF22">
    <property type="entry name" value="GLYCOSIDASE CRH2-RELATED"/>
    <property type="match status" value="1"/>
</dbReference>
<dbReference type="OrthoDB" id="4781at2759"/>
<accession>J7S5U7</accession>
<dbReference type="GO" id="GO:0009277">
    <property type="term" value="C:fungal-type cell wall"/>
    <property type="evidence" value="ECO:0007669"/>
    <property type="project" value="TreeGrafter"/>
</dbReference>
<dbReference type="PANTHER" id="PTHR10963">
    <property type="entry name" value="GLYCOSYL HYDROLASE-RELATED"/>
    <property type="match status" value="1"/>
</dbReference>
<dbReference type="AlphaFoldDB" id="J7S5U7"/>
<keyword evidence="3" id="KW-0326">Glycosidase</keyword>
<reference evidence="6 7" key="1">
    <citation type="journal article" date="2012" name="Appl. Environ. Microbiol.">
        <title>Short-read sequencing for genomic analysis of the brown rot fungus Fibroporia radiculosa.</title>
        <authorList>
            <person name="Tang J.D."/>
            <person name="Perkins A.D."/>
            <person name="Sonstegard T.S."/>
            <person name="Schroeder S.G."/>
            <person name="Burgess S.C."/>
            <person name="Diehl S.V."/>
        </authorList>
    </citation>
    <scope>NUCLEOTIDE SEQUENCE [LARGE SCALE GENOMIC DNA]</scope>
    <source>
        <strain evidence="6 7">TFFH 294</strain>
    </source>
</reference>
<dbReference type="InterPro" id="IPR050546">
    <property type="entry name" value="Glycosyl_Hydrlase_16"/>
</dbReference>
<dbReference type="PROSITE" id="PS00026">
    <property type="entry name" value="CHIT_BIND_I_1"/>
    <property type="match status" value="1"/>
</dbReference>
<protein>
    <recommendedName>
        <fullName evidence="5">GH16 domain-containing protein</fullName>
    </recommendedName>
</protein>
<dbReference type="GO" id="GO:0004553">
    <property type="term" value="F:hydrolase activity, hydrolyzing O-glycosyl compounds"/>
    <property type="evidence" value="ECO:0007669"/>
    <property type="project" value="InterPro"/>
</dbReference>
<gene>
    <name evidence="6" type="ORF">FIBRA_00228</name>
</gene>
<dbReference type="InterPro" id="IPR000757">
    <property type="entry name" value="Beta-glucanase-like"/>
</dbReference>
<keyword evidence="2" id="KW-0378">Hydrolase</keyword>
<dbReference type="Gene3D" id="2.60.120.200">
    <property type="match status" value="1"/>
</dbReference>
<evidence type="ECO:0000256" key="4">
    <source>
        <dbReference type="SAM" id="SignalP"/>
    </source>
</evidence>
<keyword evidence="1 4" id="KW-0732">Signal</keyword>
<evidence type="ECO:0000313" key="7">
    <source>
        <dbReference type="Proteomes" id="UP000006352"/>
    </source>
</evidence>